<dbReference type="NCBIfam" id="TIGR02379">
    <property type="entry name" value="ECA_wecE"/>
    <property type="match status" value="1"/>
</dbReference>
<dbReference type="RefSeq" id="WP_255898408.1">
    <property type="nucleotide sequence ID" value="NZ_JAFMZO010000001.1"/>
</dbReference>
<protein>
    <submittedName>
        <fullName evidence="3">dTDP-4-amino-4,6-dideoxygalactose transaminase</fullName>
        <ecNumber evidence="3">2.6.1.59</ecNumber>
    </submittedName>
</protein>
<dbReference type="CDD" id="cd00616">
    <property type="entry name" value="AHBA_syn"/>
    <property type="match status" value="1"/>
</dbReference>
<dbReference type="InterPro" id="IPR015421">
    <property type="entry name" value="PyrdxlP-dep_Trfase_major"/>
</dbReference>
<dbReference type="NCBIfam" id="NF008687">
    <property type="entry name" value="PRK11706.1"/>
    <property type="match status" value="1"/>
</dbReference>
<keyword evidence="3" id="KW-0032">Aminotransferase</keyword>
<dbReference type="Proteomes" id="UP001597387">
    <property type="component" value="Unassembled WGS sequence"/>
</dbReference>
<dbReference type="InterPro" id="IPR015424">
    <property type="entry name" value="PyrdxlP-dep_Trfase"/>
</dbReference>
<dbReference type="EC" id="2.6.1.59" evidence="3"/>
<dbReference type="PANTHER" id="PTHR30244:SF34">
    <property type="entry name" value="DTDP-4-AMINO-4,6-DIDEOXYGALACTOSE TRANSAMINASE"/>
    <property type="match status" value="1"/>
</dbReference>
<accession>A0ABW4ZJ45</accession>
<dbReference type="Gene3D" id="3.40.640.10">
    <property type="entry name" value="Type I PLP-dependent aspartate aminotransferase-like (Major domain)"/>
    <property type="match status" value="1"/>
</dbReference>
<name>A0ABW4ZJ45_9SPHI</name>
<dbReference type="SUPFAM" id="SSF53383">
    <property type="entry name" value="PLP-dependent transferases"/>
    <property type="match status" value="1"/>
</dbReference>
<organism evidence="3 4">
    <name type="scientific">Paradesertivirga mongoliensis</name>
    <dbReference type="NCBI Taxonomy" id="2100740"/>
    <lineage>
        <taxon>Bacteria</taxon>
        <taxon>Pseudomonadati</taxon>
        <taxon>Bacteroidota</taxon>
        <taxon>Sphingobacteriia</taxon>
        <taxon>Sphingobacteriales</taxon>
        <taxon>Sphingobacteriaceae</taxon>
        <taxon>Paradesertivirga</taxon>
    </lineage>
</organism>
<dbReference type="PIRSF" id="PIRSF000390">
    <property type="entry name" value="PLP_StrS"/>
    <property type="match status" value="1"/>
</dbReference>
<dbReference type="EMBL" id="JBHUHZ010000001">
    <property type="protein sequence ID" value="MFD2161867.1"/>
    <property type="molecule type" value="Genomic_DNA"/>
</dbReference>
<keyword evidence="4" id="KW-1185">Reference proteome</keyword>
<dbReference type="GO" id="GO:0019180">
    <property type="term" value="F:dTDP-4-amino-4,6-dideoxygalactose transaminase activity"/>
    <property type="evidence" value="ECO:0007669"/>
    <property type="project" value="UniProtKB-EC"/>
</dbReference>
<dbReference type="InterPro" id="IPR012749">
    <property type="entry name" value="WecE-like"/>
</dbReference>
<dbReference type="InterPro" id="IPR000653">
    <property type="entry name" value="DegT/StrS_aminotransferase"/>
</dbReference>
<reference evidence="4" key="1">
    <citation type="journal article" date="2019" name="Int. J. Syst. Evol. Microbiol.">
        <title>The Global Catalogue of Microorganisms (GCM) 10K type strain sequencing project: providing services to taxonomists for standard genome sequencing and annotation.</title>
        <authorList>
            <consortium name="The Broad Institute Genomics Platform"/>
            <consortium name="The Broad Institute Genome Sequencing Center for Infectious Disease"/>
            <person name="Wu L."/>
            <person name="Ma J."/>
        </authorList>
    </citation>
    <scope>NUCLEOTIDE SEQUENCE [LARGE SCALE GENOMIC DNA]</scope>
    <source>
        <strain evidence="4">KCTC 42217</strain>
    </source>
</reference>
<dbReference type="PANTHER" id="PTHR30244">
    <property type="entry name" value="TRANSAMINASE"/>
    <property type="match status" value="1"/>
</dbReference>
<evidence type="ECO:0000256" key="2">
    <source>
        <dbReference type="RuleBase" id="RU004508"/>
    </source>
</evidence>
<evidence type="ECO:0000313" key="3">
    <source>
        <dbReference type="EMBL" id="MFD2161867.1"/>
    </source>
</evidence>
<keyword evidence="3" id="KW-0808">Transferase</keyword>
<keyword evidence="2" id="KW-0663">Pyridoxal phosphate</keyword>
<proteinExistence type="inferred from homology"/>
<comment type="caution">
    <text evidence="3">The sequence shown here is derived from an EMBL/GenBank/DDBJ whole genome shotgun (WGS) entry which is preliminary data.</text>
</comment>
<evidence type="ECO:0000313" key="4">
    <source>
        <dbReference type="Proteomes" id="UP001597387"/>
    </source>
</evidence>
<dbReference type="InterPro" id="IPR015422">
    <property type="entry name" value="PyrdxlP-dep_Trfase_small"/>
</dbReference>
<sequence length="385" mass="43507">MKIPFNKPYLTGEETKYIQEAVASGKISGDGIFTKKCHDFFQKRYGFKKALLTTSCTDALEMAAILGNISPGDEVIAPSYTFVSTVNAFVLRGAKIIFCDSEVDHPNIDANKIEALITEKTRAIIPVHYAGFACDMHKIMQLAEKYNLLVIEDAAQAIDSYYTYPSGETMPLGSIGTFSAFSFHETKNIISGEGGMIIVNDERFAGRAEIIREKGTNRSAFFRGEVDKYGWVDIGSSFLPSDIISAFLYAQLENLERIQDRRRILWQHYHNQLIPLEKAGLLELPKIPTYATNNAHMFYIILNSLETRSGLIEHLRKHDVLAVFHYLSLHKSEFYSGFGESHSELPNSDRFTDCLLRMPLYYSLESGSVEYICDLITTYLKSRES</sequence>
<evidence type="ECO:0000256" key="1">
    <source>
        <dbReference type="ARBA" id="ARBA00037999"/>
    </source>
</evidence>
<gene>
    <name evidence="3" type="primary">rffA</name>
    <name evidence="3" type="synonym">fcnA</name>
    <name evidence="3" type="synonym">wecE</name>
    <name evidence="3" type="ORF">ACFSJU_05640</name>
</gene>
<dbReference type="Gene3D" id="3.90.1150.10">
    <property type="entry name" value="Aspartate Aminotransferase, domain 1"/>
    <property type="match status" value="1"/>
</dbReference>
<dbReference type="Pfam" id="PF01041">
    <property type="entry name" value="DegT_DnrJ_EryC1"/>
    <property type="match status" value="1"/>
</dbReference>
<comment type="similarity">
    <text evidence="1 2">Belongs to the DegT/DnrJ/EryC1 family.</text>
</comment>